<gene>
    <name evidence="1" type="ORF">DPMN_010122</name>
</gene>
<evidence type="ECO:0000313" key="2">
    <source>
        <dbReference type="Proteomes" id="UP000828390"/>
    </source>
</evidence>
<dbReference type="AlphaFoldDB" id="A0A9D4N1P3"/>
<dbReference type="Proteomes" id="UP000828390">
    <property type="component" value="Unassembled WGS sequence"/>
</dbReference>
<protein>
    <submittedName>
        <fullName evidence="1">Uncharacterized protein</fullName>
    </submittedName>
</protein>
<reference evidence="1" key="1">
    <citation type="journal article" date="2019" name="bioRxiv">
        <title>The Genome of the Zebra Mussel, Dreissena polymorpha: A Resource for Invasive Species Research.</title>
        <authorList>
            <person name="McCartney M.A."/>
            <person name="Auch B."/>
            <person name="Kono T."/>
            <person name="Mallez S."/>
            <person name="Zhang Y."/>
            <person name="Obille A."/>
            <person name="Becker A."/>
            <person name="Abrahante J.E."/>
            <person name="Garbe J."/>
            <person name="Badalamenti J.P."/>
            <person name="Herman A."/>
            <person name="Mangelson H."/>
            <person name="Liachko I."/>
            <person name="Sullivan S."/>
            <person name="Sone E.D."/>
            <person name="Koren S."/>
            <person name="Silverstein K.A.T."/>
            <person name="Beckman K.B."/>
            <person name="Gohl D.M."/>
        </authorList>
    </citation>
    <scope>NUCLEOTIDE SEQUENCE</scope>
    <source>
        <strain evidence="1">Duluth1</strain>
        <tissue evidence="1">Whole animal</tissue>
    </source>
</reference>
<name>A0A9D4N1P3_DREPO</name>
<evidence type="ECO:0000313" key="1">
    <source>
        <dbReference type="EMBL" id="KAH3886121.1"/>
    </source>
</evidence>
<sequence>MCVKVRQYMLISWSLEVPWAGVMSTWKRTLRENTEELAERLYSALNVVVDTTL</sequence>
<keyword evidence="2" id="KW-1185">Reference proteome</keyword>
<reference evidence="1" key="2">
    <citation type="submission" date="2020-11" db="EMBL/GenBank/DDBJ databases">
        <authorList>
            <person name="McCartney M.A."/>
            <person name="Auch B."/>
            <person name="Kono T."/>
            <person name="Mallez S."/>
            <person name="Becker A."/>
            <person name="Gohl D.M."/>
            <person name="Silverstein K.A.T."/>
            <person name="Koren S."/>
            <person name="Bechman K.B."/>
            <person name="Herman A."/>
            <person name="Abrahante J.E."/>
            <person name="Garbe J."/>
        </authorList>
    </citation>
    <scope>NUCLEOTIDE SEQUENCE</scope>
    <source>
        <strain evidence="1">Duluth1</strain>
        <tissue evidence="1">Whole animal</tissue>
    </source>
</reference>
<dbReference type="EMBL" id="JAIWYP010000001">
    <property type="protein sequence ID" value="KAH3886121.1"/>
    <property type="molecule type" value="Genomic_DNA"/>
</dbReference>
<comment type="caution">
    <text evidence="1">The sequence shown here is derived from an EMBL/GenBank/DDBJ whole genome shotgun (WGS) entry which is preliminary data.</text>
</comment>
<organism evidence="1 2">
    <name type="scientific">Dreissena polymorpha</name>
    <name type="common">Zebra mussel</name>
    <name type="synonym">Mytilus polymorpha</name>
    <dbReference type="NCBI Taxonomy" id="45954"/>
    <lineage>
        <taxon>Eukaryota</taxon>
        <taxon>Metazoa</taxon>
        <taxon>Spiralia</taxon>
        <taxon>Lophotrochozoa</taxon>
        <taxon>Mollusca</taxon>
        <taxon>Bivalvia</taxon>
        <taxon>Autobranchia</taxon>
        <taxon>Heteroconchia</taxon>
        <taxon>Euheterodonta</taxon>
        <taxon>Imparidentia</taxon>
        <taxon>Neoheterodontei</taxon>
        <taxon>Myida</taxon>
        <taxon>Dreissenoidea</taxon>
        <taxon>Dreissenidae</taxon>
        <taxon>Dreissena</taxon>
    </lineage>
</organism>
<proteinExistence type="predicted"/>
<accession>A0A9D4N1P3</accession>